<reference evidence="2" key="2">
    <citation type="submission" date="2014-04" db="EMBL/GenBank/DDBJ databases">
        <authorList>
            <person name="Xu Y.W."/>
            <person name="Yang Q."/>
        </authorList>
    </citation>
    <scope>NUCLEOTIDE SEQUENCE</scope>
    <source>
        <strain evidence="2">DSM 44626</strain>
    </source>
</reference>
<evidence type="ECO:0000313" key="2">
    <source>
        <dbReference type="EMBL" id="CDO90372.1"/>
    </source>
</evidence>
<dbReference type="Gene3D" id="3.90.226.10">
    <property type="entry name" value="2-enoyl-CoA Hydratase, Chain A, domain 1"/>
    <property type="match status" value="1"/>
</dbReference>
<gene>
    <name evidence="3" type="ORF">AWC29_25985</name>
    <name evidence="2" type="ORF">BN973_04765</name>
</gene>
<dbReference type="InterPro" id="IPR029045">
    <property type="entry name" value="ClpP/crotonase-like_dom_sf"/>
</dbReference>
<dbReference type="SUPFAM" id="SSF52096">
    <property type="entry name" value="ClpP/crotonase"/>
    <property type="match status" value="1"/>
</dbReference>
<accession>A0A024K457</accession>
<protein>
    <submittedName>
        <fullName evidence="2 3">Enoyl-CoA hydratase</fullName>
    </submittedName>
</protein>
<organism evidence="2">
    <name type="scientific">Mycobacterium triplex</name>
    <dbReference type="NCBI Taxonomy" id="47839"/>
    <lineage>
        <taxon>Bacteria</taxon>
        <taxon>Bacillati</taxon>
        <taxon>Actinomycetota</taxon>
        <taxon>Actinomycetes</taxon>
        <taxon>Mycobacteriales</taxon>
        <taxon>Mycobacteriaceae</taxon>
        <taxon>Mycobacterium</taxon>
        <taxon>Mycobacterium simiae complex</taxon>
    </lineage>
</organism>
<keyword evidence="1" id="KW-0443">Lipid metabolism</keyword>
<keyword evidence="4" id="KW-1185">Reference proteome</keyword>
<dbReference type="STRING" id="47839.BN973_04765"/>
<dbReference type="GO" id="GO:0006635">
    <property type="term" value="P:fatty acid beta-oxidation"/>
    <property type="evidence" value="ECO:0007669"/>
    <property type="project" value="TreeGrafter"/>
</dbReference>
<dbReference type="HOGENOM" id="CLU_009834_7_3_11"/>
<keyword evidence="2" id="KW-0413">Isomerase</keyword>
<name>A0A024K457_9MYCO</name>
<proteinExistence type="predicted"/>
<evidence type="ECO:0000313" key="3">
    <source>
        <dbReference type="EMBL" id="ORW99816.1"/>
    </source>
</evidence>
<dbReference type="GO" id="GO:0016853">
    <property type="term" value="F:isomerase activity"/>
    <property type="evidence" value="ECO:0007669"/>
    <property type="project" value="UniProtKB-KW"/>
</dbReference>
<reference evidence="3 4" key="3">
    <citation type="submission" date="2016-01" db="EMBL/GenBank/DDBJ databases">
        <title>The new phylogeny of the genus Mycobacterium.</title>
        <authorList>
            <person name="Tarcisio F."/>
            <person name="Conor M."/>
            <person name="Antonella G."/>
            <person name="Elisabetta G."/>
            <person name="Giulia F.S."/>
            <person name="Sara T."/>
            <person name="Anna F."/>
            <person name="Clotilde B."/>
            <person name="Roberto B."/>
            <person name="Veronica D.S."/>
            <person name="Fabio R."/>
            <person name="Monica P."/>
            <person name="Olivier J."/>
            <person name="Enrico T."/>
            <person name="Nicola S."/>
        </authorList>
    </citation>
    <scope>NUCLEOTIDE SEQUENCE [LARGE SCALE GENOMIC DNA]</scope>
    <source>
        <strain evidence="3 4">DSM 44626</strain>
    </source>
</reference>
<dbReference type="OrthoDB" id="8452484at2"/>
<dbReference type="CDD" id="cd06558">
    <property type="entry name" value="crotonase-like"/>
    <property type="match status" value="1"/>
</dbReference>
<evidence type="ECO:0000313" key="4">
    <source>
        <dbReference type="Proteomes" id="UP000193710"/>
    </source>
</evidence>
<dbReference type="Pfam" id="PF00378">
    <property type="entry name" value="ECH_1"/>
    <property type="match status" value="1"/>
</dbReference>
<dbReference type="InterPro" id="IPR001753">
    <property type="entry name" value="Enoyl-CoA_hydra/iso"/>
</dbReference>
<dbReference type="Proteomes" id="UP000193710">
    <property type="component" value="Unassembled WGS sequence"/>
</dbReference>
<reference evidence="2" key="1">
    <citation type="journal article" date="2014" name="Genome Announc.">
        <title>Draft Genome Sequence of Mycobacterium triplex DSM 44626.</title>
        <authorList>
            <person name="Sassi M."/>
            <person name="Croce O."/>
            <person name="Robert C."/>
            <person name="Raoult D."/>
            <person name="Drancourt M."/>
        </authorList>
    </citation>
    <scope>NUCLEOTIDE SEQUENCE [LARGE SCALE GENOMIC DNA]</scope>
    <source>
        <strain evidence="2">DSM 44626</strain>
    </source>
</reference>
<dbReference type="PANTHER" id="PTHR11941">
    <property type="entry name" value="ENOYL-COA HYDRATASE-RELATED"/>
    <property type="match status" value="1"/>
</dbReference>
<dbReference type="EMBL" id="LQPY01000037">
    <property type="protein sequence ID" value="ORW99816.1"/>
    <property type="molecule type" value="Genomic_DNA"/>
</dbReference>
<dbReference type="AlphaFoldDB" id="A0A024K457"/>
<dbReference type="RefSeq" id="WP_036471085.1">
    <property type="nucleotide sequence ID" value="NZ_HG964446.1"/>
</dbReference>
<evidence type="ECO:0000256" key="1">
    <source>
        <dbReference type="ARBA" id="ARBA00023098"/>
    </source>
</evidence>
<dbReference type="EMBL" id="HG964446">
    <property type="protein sequence ID" value="CDO90372.1"/>
    <property type="molecule type" value="Genomic_DNA"/>
</dbReference>
<dbReference type="Proteomes" id="UP000028880">
    <property type="component" value="Unassembled WGS sequence"/>
</dbReference>
<dbReference type="eggNOG" id="COG1024">
    <property type="taxonomic scope" value="Bacteria"/>
</dbReference>
<dbReference type="PANTHER" id="PTHR11941:SF54">
    <property type="entry name" value="ENOYL-COA HYDRATASE, MITOCHONDRIAL"/>
    <property type="match status" value="1"/>
</dbReference>
<sequence>MTLVLRDVADGVGVITLNRPEQMNALTVALSAELEQAILELGGAPEVNVVVVRGAGGNFCAGGDFNEVELLRSRGPDALRTLFTAFHGACAAIARVEVPVVAAVEGVAMAGGFELMQASDIVLVSDEAKIADNHVKFGMIPGGGSTQRLSRLVGRQEAMGLLLSGDRLSGVDAVRRGLAYQSFPQAQFGHGVRRFVSDLAGRRREAVISIKRLVYTGIDAPLATGLENEIDDVVDHICGNAGLSSVTAFRQRGAG</sequence>